<dbReference type="AlphaFoldDB" id="A0A852TTZ5"/>
<dbReference type="InterPro" id="IPR002938">
    <property type="entry name" value="FAD-bd"/>
</dbReference>
<keyword evidence="6" id="KW-1185">Reference proteome</keyword>
<evidence type="ECO:0000259" key="4">
    <source>
        <dbReference type="Pfam" id="PF01494"/>
    </source>
</evidence>
<evidence type="ECO:0000256" key="2">
    <source>
        <dbReference type="ARBA" id="ARBA00022630"/>
    </source>
</evidence>
<protein>
    <submittedName>
        <fullName evidence="5">2-polyprenyl-6-methoxyphenol hydroxylase-like FAD-dependent oxidoreductase</fullName>
    </submittedName>
</protein>
<dbReference type="GO" id="GO:0071949">
    <property type="term" value="F:FAD binding"/>
    <property type="evidence" value="ECO:0007669"/>
    <property type="project" value="InterPro"/>
</dbReference>
<dbReference type="Pfam" id="PF21274">
    <property type="entry name" value="Rng_hyd_C"/>
    <property type="match status" value="1"/>
</dbReference>
<accession>A0A852TTZ5</accession>
<dbReference type="InterPro" id="IPR036188">
    <property type="entry name" value="FAD/NAD-bd_sf"/>
</dbReference>
<dbReference type="GO" id="GO:0016709">
    <property type="term" value="F:oxidoreductase activity, acting on paired donors, with incorporation or reduction of molecular oxygen, NAD(P)H as one donor, and incorporation of one atom of oxygen"/>
    <property type="evidence" value="ECO:0007669"/>
    <property type="project" value="UniProtKB-ARBA"/>
</dbReference>
<keyword evidence="2" id="KW-0285">Flavoprotein</keyword>
<evidence type="ECO:0000313" key="5">
    <source>
        <dbReference type="EMBL" id="NYE45410.1"/>
    </source>
</evidence>
<dbReference type="RefSeq" id="WP_179641639.1">
    <property type="nucleotide sequence ID" value="NZ_BAAAYY010000007.1"/>
</dbReference>
<dbReference type="Gene3D" id="3.50.50.60">
    <property type="entry name" value="FAD/NAD(P)-binding domain"/>
    <property type="match status" value="1"/>
</dbReference>
<organism evidence="5 6">
    <name type="scientific">Spinactinospora alkalitolerans</name>
    <dbReference type="NCBI Taxonomy" id="687207"/>
    <lineage>
        <taxon>Bacteria</taxon>
        <taxon>Bacillati</taxon>
        <taxon>Actinomycetota</taxon>
        <taxon>Actinomycetes</taxon>
        <taxon>Streptosporangiales</taxon>
        <taxon>Nocardiopsidaceae</taxon>
        <taxon>Spinactinospora</taxon>
    </lineage>
</organism>
<sequence>MTTAPEVLIAGAGPSGLLCAVELARRGIHCRILDARPGGPHVQTRCPTLWQRSLEVLSWAGVEVDRAEGLLPLRHKVFHIGGESAAVGVSAPDAPFPEPVLLAQSRLERLLTERLAALGTLVEYGWEVLDAVDRGDGVDVVVRGPSGTTRTAAGWLVNASGRSGPPALSTGAGAAVQRGYQGTEWVLADVRVGGAGLPADEEHIYRLEAGHAGLIPVSGGVHRLFLGVEGGATPSARAVADTAAAITGLRIAPVPGTLWRTRPEGIVTDIRRSRRVLLVGDAAKRFPMPVHGLNSGLQDAFSLGWMLAGAIRDGDEGLPAEYAAERRAAALALFERTDRIFGYGSAVDIATLRGRLLARVVDMRTEPAVRHPPGRLVSDGAGEPLPAVPVRGAGPQGLFGLVRGAAEWSAVLLAAPEDHAAAETARILRRRLASRFPGRVRLLTAAPSGARRPGGLMLVRPDGHVAWRGEAAEQEGLLGFLAGALRPGR</sequence>
<dbReference type="EMBL" id="JACCCC010000001">
    <property type="protein sequence ID" value="NYE45410.1"/>
    <property type="molecule type" value="Genomic_DNA"/>
</dbReference>
<evidence type="ECO:0000256" key="1">
    <source>
        <dbReference type="ARBA" id="ARBA00001974"/>
    </source>
</evidence>
<keyword evidence="3" id="KW-0274">FAD</keyword>
<dbReference type="SUPFAM" id="SSF51905">
    <property type="entry name" value="FAD/NAD(P)-binding domain"/>
    <property type="match status" value="1"/>
</dbReference>
<evidence type="ECO:0000256" key="3">
    <source>
        <dbReference type="ARBA" id="ARBA00022827"/>
    </source>
</evidence>
<dbReference type="InterPro" id="IPR050641">
    <property type="entry name" value="RIFMO-like"/>
</dbReference>
<feature type="domain" description="FAD-binding" evidence="4">
    <location>
        <begin position="6"/>
        <end position="336"/>
    </location>
</feature>
<evidence type="ECO:0000313" key="6">
    <source>
        <dbReference type="Proteomes" id="UP000589036"/>
    </source>
</evidence>
<dbReference type="PRINTS" id="PR00420">
    <property type="entry name" value="RNGMNOXGNASE"/>
</dbReference>
<dbReference type="Gene3D" id="3.30.70.2450">
    <property type="match status" value="1"/>
</dbReference>
<dbReference type="Pfam" id="PF01494">
    <property type="entry name" value="FAD_binding_3"/>
    <property type="match status" value="1"/>
</dbReference>
<comment type="cofactor">
    <cofactor evidence="1">
        <name>FAD</name>
        <dbReference type="ChEBI" id="CHEBI:57692"/>
    </cofactor>
</comment>
<reference evidence="5 6" key="1">
    <citation type="submission" date="2020-07" db="EMBL/GenBank/DDBJ databases">
        <title>Sequencing the genomes of 1000 actinobacteria strains.</title>
        <authorList>
            <person name="Klenk H.-P."/>
        </authorList>
    </citation>
    <scope>NUCLEOTIDE SEQUENCE [LARGE SCALE GENOMIC DNA]</scope>
    <source>
        <strain evidence="5 6">CXB654</strain>
    </source>
</reference>
<dbReference type="PANTHER" id="PTHR43004">
    <property type="entry name" value="TRK SYSTEM POTASSIUM UPTAKE PROTEIN"/>
    <property type="match status" value="1"/>
</dbReference>
<proteinExistence type="predicted"/>
<dbReference type="PANTHER" id="PTHR43004:SF19">
    <property type="entry name" value="BINDING MONOOXYGENASE, PUTATIVE (JCVI)-RELATED"/>
    <property type="match status" value="1"/>
</dbReference>
<name>A0A852TTZ5_9ACTN</name>
<gene>
    <name evidence="5" type="ORF">HDA32_000530</name>
</gene>
<dbReference type="Proteomes" id="UP000589036">
    <property type="component" value="Unassembled WGS sequence"/>
</dbReference>
<comment type="caution">
    <text evidence="5">The sequence shown here is derived from an EMBL/GenBank/DDBJ whole genome shotgun (WGS) entry which is preliminary data.</text>
</comment>
<dbReference type="Gene3D" id="3.40.30.120">
    <property type="match status" value="1"/>
</dbReference>